<name>A0A9N8LK61_9BASI</name>
<keyword evidence="3" id="KW-0288">FMN</keyword>
<dbReference type="GO" id="GO:0016491">
    <property type="term" value="F:oxidoreductase activity"/>
    <property type="evidence" value="ECO:0007669"/>
    <property type="project" value="UniProtKB-KW"/>
</dbReference>
<evidence type="ECO:0000313" key="5">
    <source>
        <dbReference type="EMBL" id="CAD6919331.1"/>
    </source>
</evidence>
<gene>
    <name evidence="5" type="ORF">JKILLFL_G9923</name>
</gene>
<keyword evidence="2" id="KW-0285">Flavoprotein</keyword>
<evidence type="ECO:0000256" key="2">
    <source>
        <dbReference type="ARBA" id="ARBA00022630"/>
    </source>
</evidence>
<dbReference type="Gene3D" id="3.20.20.70">
    <property type="entry name" value="Aldolase class I"/>
    <property type="match status" value="1"/>
</dbReference>
<keyword evidence="4" id="KW-0560">Oxidoreductase</keyword>
<dbReference type="PANTHER" id="PTHR43656">
    <property type="entry name" value="BINDING OXIDOREDUCTASE, PUTATIVE (AFU_ORTHOLOGUE AFUA_2G08260)-RELATED"/>
    <property type="match status" value="1"/>
</dbReference>
<comment type="caution">
    <text evidence="5">The sequence shown here is derived from an EMBL/GenBank/DDBJ whole genome shotgun (WGS) entry which is preliminary data.</text>
</comment>
<dbReference type="EMBL" id="CAJHJF010001596">
    <property type="protein sequence ID" value="CAD6919331.1"/>
    <property type="molecule type" value="Genomic_DNA"/>
</dbReference>
<sequence length="174" mass="19991">MMNDRIRLWSRTHVVLCLRFAVVEYERVPKDFWIRVKLNSTEFTEASTQPDDIRQLSQKLECIGVNWIELSDGRWVTCDSTMRLDRDEDVEKRDSTKKRDAFFLRFAEQVRPSLTKTRVYVTGGFRKAEGMVRTVQDGTEDGIGLDRPAAEEPDLPKQILMAVAGEVARGPQGP</sequence>
<dbReference type="AlphaFoldDB" id="A0A9N8LK61"/>
<organism evidence="5 6">
    <name type="scientific">Tilletia laevis</name>
    <dbReference type="NCBI Taxonomy" id="157183"/>
    <lineage>
        <taxon>Eukaryota</taxon>
        <taxon>Fungi</taxon>
        <taxon>Dikarya</taxon>
        <taxon>Basidiomycota</taxon>
        <taxon>Ustilaginomycotina</taxon>
        <taxon>Exobasidiomycetes</taxon>
        <taxon>Tilletiales</taxon>
        <taxon>Tilletiaceae</taxon>
        <taxon>Tilletia</taxon>
    </lineage>
</organism>
<comment type="similarity">
    <text evidence="1">Belongs to the NADH:flavin oxidoreductase/NADH oxidase family.</text>
</comment>
<dbReference type="InterPro" id="IPR013785">
    <property type="entry name" value="Aldolase_TIM"/>
</dbReference>
<proteinExistence type="inferred from homology"/>
<dbReference type="SUPFAM" id="SSF51395">
    <property type="entry name" value="FMN-linked oxidoreductases"/>
    <property type="match status" value="1"/>
</dbReference>
<dbReference type="InterPro" id="IPR051799">
    <property type="entry name" value="NADH_flavin_oxidoreductase"/>
</dbReference>
<dbReference type="Proteomes" id="UP000836404">
    <property type="component" value="Unassembled WGS sequence"/>
</dbReference>
<accession>A0A9N8LK61</accession>
<evidence type="ECO:0000256" key="1">
    <source>
        <dbReference type="ARBA" id="ARBA00005979"/>
    </source>
</evidence>
<dbReference type="PANTHER" id="PTHR43656:SF5">
    <property type="entry name" value="NADH:FLAVIN OXIDOREDUCTASE_NADH OXIDASE N-TERMINAL DOMAIN-CONTAINING PROTEIN"/>
    <property type="match status" value="1"/>
</dbReference>
<protein>
    <submittedName>
        <fullName evidence="5">Uncharacterized protein</fullName>
    </submittedName>
</protein>
<evidence type="ECO:0000313" key="6">
    <source>
        <dbReference type="Proteomes" id="UP000836404"/>
    </source>
</evidence>
<keyword evidence="6" id="KW-1185">Reference proteome</keyword>
<evidence type="ECO:0000256" key="4">
    <source>
        <dbReference type="ARBA" id="ARBA00023002"/>
    </source>
</evidence>
<reference evidence="5 6" key="1">
    <citation type="submission" date="2020-10" db="EMBL/GenBank/DDBJ databases">
        <authorList>
            <person name="Sedaghatjoo S."/>
        </authorList>
    </citation>
    <scope>NUCLEOTIDE SEQUENCE [LARGE SCALE GENOMIC DNA]</scope>
    <source>
        <strain evidence="5 6">LLFL</strain>
    </source>
</reference>
<evidence type="ECO:0000256" key="3">
    <source>
        <dbReference type="ARBA" id="ARBA00022643"/>
    </source>
</evidence>